<dbReference type="EMBL" id="VEVO01000002">
    <property type="protein sequence ID" value="KAF0045047.1"/>
    <property type="molecule type" value="Genomic_DNA"/>
</dbReference>
<reference evidence="2 3" key="1">
    <citation type="submission" date="2019-06" db="EMBL/GenBank/DDBJ databases">
        <title>Draft genomes of female and male turbot (Scophthalmus maximus).</title>
        <authorList>
            <person name="Xu H."/>
            <person name="Xu X.-W."/>
            <person name="Shao C."/>
            <person name="Chen S."/>
        </authorList>
    </citation>
    <scope>NUCLEOTIDE SEQUENCE [LARGE SCALE GENOMIC DNA]</scope>
    <source>
        <strain evidence="2">Ysfricsl-2016a</strain>
        <tissue evidence="2">Blood</tissue>
    </source>
</reference>
<accession>A0A6A4TEL5</accession>
<evidence type="ECO:0000313" key="3">
    <source>
        <dbReference type="Proteomes" id="UP000438429"/>
    </source>
</evidence>
<name>A0A6A4TEL5_SCOMX</name>
<protein>
    <submittedName>
        <fullName evidence="2">Uncharacterized protein</fullName>
    </submittedName>
</protein>
<evidence type="ECO:0000313" key="2">
    <source>
        <dbReference type="EMBL" id="KAF0045047.1"/>
    </source>
</evidence>
<comment type="caution">
    <text evidence="2">The sequence shown here is derived from an EMBL/GenBank/DDBJ whole genome shotgun (WGS) entry which is preliminary data.</text>
</comment>
<dbReference type="Proteomes" id="UP000438429">
    <property type="component" value="Unassembled WGS sequence"/>
</dbReference>
<gene>
    <name evidence="2" type="ORF">F2P81_001576</name>
</gene>
<evidence type="ECO:0000256" key="1">
    <source>
        <dbReference type="SAM" id="MobiDB-lite"/>
    </source>
</evidence>
<feature type="region of interest" description="Disordered" evidence="1">
    <location>
        <begin position="148"/>
        <end position="167"/>
    </location>
</feature>
<organism evidence="2 3">
    <name type="scientific">Scophthalmus maximus</name>
    <name type="common">Turbot</name>
    <name type="synonym">Psetta maxima</name>
    <dbReference type="NCBI Taxonomy" id="52904"/>
    <lineage>
        <taxon>Eukaryota</taxon>
        <taxon>Metazoa</taxon>
        <taxon>Chordata</taxon>
        <taxon>Craniata</taxon>
        <taxon>Vertebrata</taxon>
        <taxon>Euteleostomi</taxon>
        <taxon>Actinopterygii</taxon>
        <taxon>Neopterygii</taxon>
        <taxon>Teleostei</taxon>
        <taxon>Neoteleostei</taxon>
        <taxon>Acanthomorphata</taxon>
        <taxon>Carangaria</taxon>
        <taxon>Pleuronectiformes</taxon>
        <taxon>Pleuronectoidei</taxon>
        <taxon>Scophthalmidae</taxon>
        <taxon>Scophthalmus</taxon>
    </lineage>
</organism>
<feature type="compositionally biased region" description="Low complexity" evidence="1">
    <location>
        <begin position="148"/>
        <end position="158"/>
    </location>
</feature>
<sequence>MMCLCTMKLNNSASGSVHNLKQLLSWQRCGRELLDINQVLKKQNMNIPSTRGRVETLAFRTYHTLFPFRKMGNLKWFVEPDQLSLYCSSIYNVVSSVKFGCCRVVMYRARLLLLPLLLFSSHSRHRRGETSQNASVVKLMYRQQSSRSTKCSSSFTHSIISPERSED</sequence>
<proteinExistence type="predicted"/>
<dbReference type="AlphaFoldDB" id="A0A6A4TEL5"/>